<dbReference type="OrthoDB" id="6631904at2"/>
<dbReference type="EMBL" id="SMCR01000014">
    <property type="protein sequence ID" value="TCV91901.1"/>
    <property type="molecule type" value="Genomic_DNA"/>
</dbReference>
<evidence type="ECO:0000313" key="2">
    <source>
        <dbReference type="Proteomes" id="UP000295719"/>
    </source>
</evidence>
<comment type="caution">
    <text evidence="1">The sequence shown here is derived from an EMBL/GenBank/DDBJ whole genome shotgun (WGS) entry which is preliminary data.</text>
</comment>
<organism evidence="1 2">
    <name type="scientific">Biostraticola tofi</name>
    <dbReference type="NCBI Taxonomy" id="466109"/>
    <lineage>
        <taxon>Bacteria</taxon>
        <taxon>Pseudomonadati</taxon>
        <taxon>Pseudomonadota</taxon>
        <taxon>Gammaproteobacteria</taxon>
        <taxon>Enterobacterales</taxon>
        <taxon>Bruguierivoracaceae</taxon>
        <taxon>Biostraticola</taxon>
    </lineage>
</organism>
<name>A0A4R3YIG9_9GAMM</name>
<protein>
    <submittedName>
        <fullName evidence="1">Uncharacterized protein</fullName>
    </submittedName>
</protein>
<gene>
    <name evidence="1" type="ORF">EDC52_1146</name>
</gene>
<evidence type="ECO:0000313" key="1">
    <source>
        <dbReference type="EMBL" id="TCV91901.1"/>
    </source>
</evidence>
<dbReference type="RefSeq" id="WP_131867540.1">
    <property type="nucleotide sequence ID" value="NZ_SMCR01000014.1"/>
</dbReference>
<reference evidence="1 2" key="1">
    <citation type="submission" date="2019-03" db="EMBL/GenBank/DDBJ databases">
        <title>Genomic Encyclopedia of Type Strains, Phase IV (KMG-IV): sequencing the most valuable type-strain genomes for metagenomic binning, comparative biology and taxonomic classification.</title>
        <authorList>
            <person name="Goeker M."/>
        </authorList>
    </citation>
    <scope>NUCLEOTIDE SEQUENCE [LARGE SCALE GENOMIC DNA]</scope>
    <source>
        <strain evidence="1 2">DSM 19580</strain>
    </source>
</reference>
<keyword evidence="2" id="KW-1185">Reference proteome</keyword>
<sequence length="1341" mass="155451">MNVKDNIINNTDQAIGKYISSDSDLHLGGFPLLIQVKNKELDVISNTANHVTARAKYLTDINNVHDETKQTDHLFECVTELQNNPDSLLTAGSTKFIKIESGGKKITLKTQAVKLPSGRRIYVGYYKRHRVVSHGDVYHLSDVIKAENQTVVNSVCQLLAQIVGASSYFLKALSNRPISNNTVSQANAGYNADARMATADEYSQYSLSLNNYPPYFNTRAKRSVTGLPELGRQSNVNPEIADPKKITFNLVTETIVLSVPNKLGLRIMNELFEELKSTRPDTTNDLSSLIAFDEFAAAKVVDIFSEGLFLKQHSKAADMILIKRRIEVALNDHRKKETTLTISKLIIQEHYSSQLRVAHFLSGLLGRLGTMIYKLDLDLIGAFVDYKNKLSYDETILKLNEDLKLAIEENQIILHQFHKLLAIMNSAHNNFREQLLHDVTGAVFEKILYISDWEIYESLLNDKKDVLNEMLIKRLFYYIFEYTRIHGISIYSNFLIIPQDLTNNWRIFENNEKEIEENNISEVFNEEMINFISSKEKDHSHIDKILKLSQLVLDEKITNSNETLQYESGFVLADEVKEILEHRMNRFNSEPNQLNYESQWRRAFSSELHHDQECYIMVNYIINLQLLASDIIDEMWRANLKIKGVTAEQLIAEAKINAVRLIDKQNSNEADDDSLLYEYKRRVENGDVKLFLKAAIYWYFSERTHASFVEKRMVFTYIIKQFREQELLNAVMFKQRTLESYTHVSQMRHSNEKENLEDYYNQFVEYKYHDMYHEARDLTMKLLNHSSLSYLEIIRTPKEIYTFRIKSRNYVQNTLATQAWVSDPIENIGYISLVQTYCDKFYFISTVSSVDYIVKHQRVFDNVFIQHLIKVWKDNDTKNGHPLSVKISSTQQELLSLYFKENITDEKSDFLINMVLKAPESNRNSNPLPEYELWTSPEVDINLPLIDYLDSLNEKTLTEICNILKVNLLEDTWIDKIGRYIPFFSVLWQHWHDSEHNIEFKDVIFDLFDTLMVILNSAITLRKLTINAFVDALKLAKIKNIPKKNIKMFIARQIFISSPSIGFKSAKNVMLECSSLVNPIPLSHIILPKMTKIFSKGVSQSIELTNKILKKRKEKNIDSRSEWISNVDHSLISPDFGNLYSQKLDNDKKNYYITIDNDYYKVQWLDDKLSWCIVKPHSVGGDTECIPITSNEAGKWIAKSESFEKHYASIFDMDTSPVNKDIGLAAISFEPMQQLELTFDKLSQEEMTFRRRLNFFIINKQDVLEKLHAVHTPTARIISHLHSYLTDENAMIKQALAYKNSYNKPLFISDVAKISHDFQKKSFSERSNSGETSMMLSLLHI</sequence>
<proteinExistence type="predicted"/>
<dbReference type="Proteomes" id="UP000295719">
    <property type="component" value="Unassembled WGS sequence"/>
</dbReference>
<accession>A0A4R3YIG9</accession>